<proteinExistence type="predicted"/>
<dbReference type="EMBL" id="JAENHL010000008">
    <property type="protein sequence ID" value="MBK1871472.1"/>
    <property type="molecule type" value="Genomic_DNA"/>
</dbReference>
<protein>
    <submittedName>
        <fullName evidence="1">Uncharacterized protein</fullName>
    </submittedName>
</protein>
<evidence type="ECO:0000313" key="1">
    <source>
        <dbReference type="EMBL" id="MBK1871472.1"/>
    </source>
</evidence>
<gene>
    <name evidence="1" type="ORF">JHL16_34210</name>
</gene>
<name>A0ACC5RFU2_9HYPH</name>
<accession>A0ACC5RFU2</accession>
<sequence length="390" mass="43827">MMEEDRAPSALGCRFLIYPQAPYLSGYEKPEPVWISTPPGSLQAGPANRRMYVRDPILSKELYEFPYLPPFVGATHPPAEAGPDGHFDHLLPGTRQFIAAHAFASAQRVLDIFESFLGHEIPWYFSDTYDRLEIIPWVEWRNAQSGYGFLELGVDREGEDEVSPFALNFDVIAHEVGHAILFSLFGAPESGLSGGDFGAFHEANSDLISLLSFMHFDSGLDRLLRHCDGNLLVLNELNRIAELTGNRQIRLAGNSRRLSEVTSEIHDRSRPFTGAVFDTIVDGFHWRLVERELADEALLDVDIRELGEAQMRRLSSFTADAFRARPYLFKTALIEARDEVALALARSWPRLDPNTLSFTEAADIVCRLGAAQSAGLAARFETNFRWREIL</sequence>
<evidence type="ECO:0000313" key="2">
    <source>
        <dbReference type="Proteomes" id="UP000616151"/>
    </source>
</evidence>
<organism evidence="1 2">
    <name type="scientific">Taklimakanibacter albus</name>
    <dbReference type="NCBI Taxonomy" id="2800327"/>
    <lineage>
        <taxon>Bacteria</taxon>
        <taxon>Pseudomonadati</taxon>
        <taxon>Pseudomonadota</taxon>
        <taxon>Alphaproteobacteria</taxon>
        <taxon>Hyphomicrobiales</taxon>
        <taxon>Aestuariivirgaceae</taxon>
        <taxon>Taklimakanibacter</taxon>
    </lineage>
</organism>
<dbReference type="Proteomes" id="UP000616151">
    <property type="component" value="Unassembled WGS sequence"/>
</dbReference>
<reference evidence="1" key="1">
    <citation type="submission" date="2021-01" db="EMBL/GenBank/DDBJ databases">
        <authorList>
            <person name="Sun Q."/>
        </authorList>
    </citation>
    <scope>NUCLEOTIDE SEQUENCE</scope>
    <source>
        <strain evidence="1">YIM B02566</strain>
    </source>
</reference>
<comment type="caution">
    <text evidence="1">The sequence shown here is derived from an EMBL/GenBank/DDBJ whole genome shotgun (WGS) entry which is preliminary data.</text>
</comment>
<keyword evidence="2" id="KW-1185">Reference proteome</keyword>